<keyword evidence="3" id="KW-1185">Reference proteome</keyword>
<dbReference type="RefSeq" id="WP_256256830.1">
    <property type="nucleotide sequence ID" value="NZ_FOBF01000003.1"/>
</dbReference>
<feature type="transmembrane region" description="Helical" evidence="1">
    <location>
        <begin position="356"/>
        <end position="374"/>
    </location>
</feature>
<dbReference type="EMBL" id="FOBF01000003">
    <property type="protein sequence ID" value="SEL01020.1"/>
    <property type="molecule type" value="Genomic_DNA"/>
</dbReference>
<gene>
    <name evidence="2" type="ORF">SAMN05660976_01639</name>
</gene>
<dbReference type="Proteomes" id="UP000198953">
    <property type="component" value="Unassembled WGS sequence"/>
</dbReference>
<accession>A0A1H7LQ42</accession>
<name>A0A1H7LQ42_9ACTN</name>
<sequence length="411" mass="44178">MTRVELHDLRWRRDRDGWLVGRMDTGAVVAVPEVGMRAVLLLRDGLSVEETRARLLEECSVRLDVAGFVAGLARAGLLTVAGAAPAGQRRPPPRPTFAWLRPRHARWASSPALPALALLAVLSAAVLVAARPGLLPHWRDLLWSPHGTLVLLGQAAAGWTLVLAHELAHLVTARAAGVPGRITLGTRLQFLAAQTDVSGIWLAERRERLTVYLAGMATDLTAAALCLLASSVTGRQAVLSLVVLTALTMVAAQFLVFMRTDVYFVLQDLTGCRDLYGEAVAYLRHLVVRRGPDPSLRLPPRERVSVRAYTLVLVAGTAGCLAVAGATTVPALLAVLGGAVRGVAGARGAPGVLDGLAVLAVVGGTQALWARAWWRRHGPRVRRQGRALTAHRLRPADRGRRRRARLRPPRP</sequence>
<feature type="transmembrane region" description="Helical" evidence="1">
    <location>
        <begin position="142"/>
        <end position="164"/>
    </location>
</feature>
<feature type="transmembrane region" description="Helical" evidence="1">
    <location>
        <begin position="209"/>
        <end position="231"/>
    </location>
</feature>
<evidence type="ECO:0008006" key="4">
    <source>
        <dbReference type="Google" id="ProtNLM"/>
    </source>
</evidence>
<evidence type="ECO:0000313" key="3">
    <source>
        <dbReference type="Proteomes" id="UP000198953"/>
    </source>
</evidence>
<organism evidence="2 3">
    <name type="scientific">Nonomuraea pusilla</name>
    <dbReference type="NCBI Taxonomy" id="46177"/>
    <lineage>
        <taxon>Bacteria</taxon>
        <taxon>Bacillati</taxon>
        <taxon>Actinomycetota</taxon>
        <taxon>Actinomycetes</taxon>
        <taxon>Streptosporangiales</taxon>
        <taxon>Streptosporangiaceae</taxon>
        <taxon>Nonomuraea</taxon>
    </lineage>
</organism>
<feature type="transmembrane region" description="Helical" evidence="1">
    <location>
        <begin position="237"/>
        <end position="257"/>
    </location>
</feature>
<dbReference type="AlphaFoldDB" id="A0A1H7LQ42"/>
<keyword evidence="1" id="KW-0812">Transmembrane</keyword>
<protein>
    <recommendedName>
        <fullName evidence="4">Peptide zinc metalloprotease protein</fullName>
    </recommendedName>
</protein>
<dbReference type="STRING" id="46177.SAMN05660976_01639"/>
<evidence type="ECO:0000313" key="2">
    <source>
        <dbReference type="EMBL" id="SEL01020.1"/>
    </source>
</evidence>
<evidence type="ECO:0000256" key="1">
    <source>
        <dbReference type="SAM" id="Phobius"/>
    </source>
</evidence>
<reference evidence="2 3" key="1">
    <citation type="submission" date="2016-10" db="EMBL/GenBank/DDBJ databases">
        <authorList>
            <person name="de Groot N.N."/>
        </authorList>
    </citation>
    <scope>NUCLEOTIDE SEQUENCE [LARGE SCALE GENOMIC DNA]</scope>
    <source>
        <strain evidence="2 3">DSM 43357</strain>
    </source>
</reference>
<keyword evidence="1" id="KW-0472">Membrane</keyword>
<proteinExistence type="predicted"/>
<keyword evidence="1" id="KW-1133">Transmembrane helix</keyword>
<feature type="transmembrane region" description="Helical" evidence="1">
    <location>
        <begin position="107"/>
        <end position="130"/>
    </location>
</feature>
<feature type="transmembrane region" description="Helical" evidence="1">
    <location>
        <begin position="311"/>
        <end position="336"/>
    </location>
</feature>